<protein>
    <recommendedName>
        <fullName evidence="3 10">Cell division protein FtsX</fullName>
    </recommendedName>
</protein>
<comment type="function">
    <text evidence="10">Part of the ABC transporter FtsEX involved in asymmetric cellular division facilitating the initiation of sporulation.</text>
</comment>
<accession>A0A9D2SEA4</accession>
<reference evidence="14" key="1">
    <citation type="journal article" date="2021" name="PeerJ">
        <title>Extensive microbial diversity within the chicken gut microbiome revealed by metagenomics and culture.</title>
        <authorList>
            <person name="Gilroy R."/>
            <person name="Ravi A."/>
            <person name="Getino M."/>
            <person name="Pursley I."/>
            <person name="Horton D.L."/>
            <person name="Alikhan N.F."/>
            <person name="Baker D."/>
            <person name="Gharbi K."/>
            <person name="Hall N."/>
            <person name="Watson M."/>
            <person name="Adriaenssens E.M."/>
            <person name="Foster-Nyarko E."/>
            <person name="Jarju S."/>
            <person name="Secka A."/>
            <person name="Antonio M."/>
            <person name="Oren A."/>
            <person name="Chaudhuri R.R."/>
            <person name="La Ragione R."/>
            <person name="Hildebrand F."/>
            <person name="Pallen M.J."/>
        </authorList>
    </citation>
    <scope>NUCLEOTIDE SEQUENCE</scope>
    <source>
        <strain evidence="14">CHK185-1770</strain>
    </source>
</reference>
<dbReference type="AlphaFoldDB" id="A0A9D2SEA4"/>
<reference evidence="14" key="2">
    <citation type="submission" date="2021-04" db="EMBL/GenBank/DDBJ databases">
        <authorList>
            <person name="Gilroy R."/>
        </authorList>
    </citation>
    <scope>NUCLEOTIDE SEQUENCE</scope>
    <source>
        <strain evidence="14">CHK185-1770</strain>
    </source>
</reference>
<feature type="transmembrane region" description="Helical" evidence="11">
    <location>
        <begin position="169"/>
        <end position="198"/>
    </location>
</feature>
<gene>
    <name evidence="14" type="primary">ftsX</name>
    <name evidence="14" type="ORF">H9710_01785</name>
</gene>
<dbReference type="Pfam" id="PF02687">
    <property type="entry name" value="FtsX"/>
    <property type="match status" value="1"/>
</dbReference>
<dbReference type="PANTHER" id="PTHR47755">
    <property type="entry name" value="CELL DIVISION PROTEIN FTSX"/>
    <property type="match status" value="1"/>
</dbReference>
<keyword evidence="8 10" id="KW-0472">Membrane</keyword>
<keyword evidence="5 10" id="KW-0132">Cell division</keyword>
<evidence type="ECO:0000256" key="10">
    <source>
        <dbReference type="PIRNR" id="PIRNR003097"/>
    </source>
</evidence>
<keyword evidence="9 10" id="KW-0131">Cell cycle</keyword>
<dbReference type="GO" id="GO:0005886">
    <property type="term" value="C:plasma membrane"/>
    <property type="evidence" value="ECO:0007669"/>
    <property type="project" value="UniProtKB-SubCell"/>
</dbReference>
<evidence type="ECO:0000259" key="13">
    <source>
        <dbReference type="Pfam" id="PF18075"/>
    </source>
</evidence>
<evidence type="ECO:0000256" key="9">
    <source>
        <dbReference type="ARBA" id="ARBA00023306"/>
    </source>
</evidence>
<evidence type="ECO:0000256" key="11">
    <source>
        <dbReference type="SAM" id="Phobius"/>
    </source>
</evidence>
<organism evidence="14 15">
    <name type="scientific">Candidatus Acutalibacter pullicola</name>
    <dbReference type="NCBI Taxonomy" id="2838417"/>
    <lineage>
        <taxon>Bacteria</taxon>
        <taxon>Bacillati</taxon>
        <taxon>Bacillota</taxon>
        <taxon>Clostridia</taxon>
        <taxon>Eubacteriales</taxon>
        <taxon>Acutalibacteraceae</taxon>
        <taxon>Acutalibacter</taxon>
    </lineage>
</organism>
<dbReference type="Gene3D" id="3.30.70.3040">
    <property type="match status" value="1"/>
</dbReference>
<name>A0A9D2SEA4_9FIRM</name>
<feature type="domain" description="ABC3 transporter permease C-terminal" evidence="12">
    <location>
        <begin position="177"/>
        <end position="297"/>
    </location>
</feature>
<proteinExistence type="inferred from homology"/>
<evidence type="ECO:0000256" key="2">
    <source>
        <dbReference type="ARBA" id="ARBA00007379"/>
    </source>
</evidence>
<feature type="transmembrane region" description="Helical" evidence="11">
    <location>
        <begin position="25"/>
        <end position="46"/>
    </location>
</feature>
<dbReference type="InterPro" id="IPR004513">
    <property type="entry name" value="FtsX"/>
</dbReference>
<dbReference type="PIRSF" id="PIRSF003097">
    <property type="entry name" value="FtsX"/>
    <property type="match status" value="1"/>
</dbReference>
<feature type="transmembrane region" description="Helical" evidence="11">
    <location>
        <begin position="219"/>
        <end position="244"/>
    </location>
</feature>
<dbReference type="Proteomes" id="UP000826793">
    <property type="component" value="Unassembled WGS sequence"/>
</dbReference>
<dbReference type="NCBIfam" id="NF038347">
    <property type="entry name" value="FtsX_Gpos"/>
    <property type="match status" value="1"/>
</dbReference>
<evidence type="ECO:0000256" key="7">
    <source>
        <dbReference type="ARBA" id="ARBA00022989"/>
    </source>
</evidence>
<keyword evidence="7 11" id="KW-1133">Transmembrane helix</keyword>
<comment type="subcellular location">
    <subcellularLocation>
        <location evidence="1">Cell membrane</location>
        <topology evidence="1">Multi-pass membrane protein</topology>
    </subcellularLocation>
</comment>
<feature type="domain" description="FtsX extracellular" evidence="13">
    <location>
        <begin position="61"/>
        <end position="153"/>
    </location>
</feature>
<dbReference type="Pfam" id="PF18075">
    <property type="entry name" value="FtsX_ECD"/>
    <property type="match status" value="1"/>
</dbReference>
<evidence type="ECO:0000256" key="3">
    <source>
        <dbReference type="ARBA" id="ARBA00021907"/>
    </source>
</evidence>
<evidence type="ECO:0000259" key="12">
    <source>
        <dbReference type="Pfam" id="PF02687"/>
    </source>
</evidence>
<comment type="similarity">
    <text evidence="2 10">Belongs to the ABC-4 integral membrane protein family. FtsX subfamily.</text>
</comment>
<dbReference type="InterPro" id="IPR058204">
    <property type="entry name" value="FtsX_firmicutes-type"/>
</dbReference>
<sequence length="303" mass="32876">MSIHSLGYLFREGLKSLWKNRTMSIASVGVLIACLLMTGVAGLLTLNLSATMQSVEGSNTLRVFLDENVPSLTAVKIGEEIRELDNITECTFVQKDDALANIMQDLGTTGSLFNAYSGDNNPLPNAYDISLNDLSLYDQTVEAIQSIEGVSSVSDYSNVADKLSSLDRLVRYCSIGIVLILGIVSLFIIVNTVKVTIFSRRMEINIMKSVGATNGFVRVPFIVEGIVIGIVAGLISATILYFAYDQAVEVVYGLAPWLTVVNVQRYVWLIYGAYVVAGMLFGLLGGTISIGRYLKKEGENAVV</sequence>
<dbReference type="PANTHER" id="PTHR47755:SF1">
    <property type="entry name" value="CELL DIVISION PROTEIN FTSX"/>
    <property type="match status" value="1"/>
</dbReference>
<evidence type="ECO:0000256" key="6">
    <source>
        <dbReference type="ARBA" id="ARBA00022692"/>
    </source>
</evidence>
<evidence type="ECO:0000256" key="1">
    <source>
        <dbReference type="ARBA" id="ARBA00004651"/>
    </source>
</evidence>
<dbReference type="InterPro" id="IPR040690">
    <property type="entry name" value="FtsX_ECD"/>
</dbReference>
<evidence type="ECO:0000313" key="14">
    <source>
        <dbReference type="EMBL" id="HJB97289.1"/>
    </source>
</evidence>
<evidence type="ECO:0000313" key="15">
    <source>
        <dbReference type="Proteomes" id="UP000826793"/>
    </source>
</evidence>
<comment type="caution">
    <text evidence="14">The sequence shown here is derived from an EMBL/GenBank/DDBJ whole genome shotgun (WGS) entry which is preliminary data.</text>
</comment>
<evidence type="ECO:0000256" key="8">
    <source>
        <dbReference type="ARBA" id="ARBA00023136"/>
    </source>
</evidence>
<feature type="transmembrane region" description="Helical" evidence="11">
    <location>
        <begin position="266"/>
        <end position="286"/>
    </location>
</feature>
<keyword evidence="6 11" id="KW-0812">Transmembrane</keyword>
<dbReference type="GO" id="GO:0051301">
    <property type="term" value="P:cell division"/>
    <property type="evidence" value="ECO:0007669"/>
    <property type="project" value="UniProtKB-KW"/>
</dbReference>
<dbReference type="InterPro" id="IPR003838">
    <property type="entry name" value="ABC3_permease_C"/>
</dbReference>
<evidence type="ECO:0000256" key="4">
    <source>
        <dbReference type="ARBA" id="ARBA00022475"/>
    </source>
</evidence>
<dbReference type="EMBL" id="DWXG01000013">
    <property type="protein sequence ID" value="HJB97289.1"/>
    <property type="molecule type" value="Genomic_DNA"/>
</dbReference>
<evidence type="ECO:0000256" key="5">
    <source>
        <dbReference type="ARBA" id="ARBA00022618"/>
    </source>
</evidence>
<keyword evidence="4 10" id="KW-1003">Cell membrane</keyword>